<dbReference type="STRING" id="1754190.A0A1Y2FFV5"/>
<accession>A0A1Y2FFV5</accession>
<evidence type="ECO:0000256" key="8">
    <source>
        <dbReference type="ARBA" id="ARBA00023152"/>
    </source>
</evidence>
<dbReference type="OrthoDB" id="35652at2759"/>
<dbReference type="GO" id="GO:0006096">
    <property type="term" value="P:glycolytic process"/>
    <property type="evidence" value="ECO:0007669"/>
    <property type="project" value="UniProtKB-UniPathway"/>
</dbReference>
<dbReference type="FunFam" id="3.20.20.70:FF:000013">
    <property type="entry name" value="Class II fructose-bisphosphate aldolase"/>
    <property type="match status" value="1"/>
</dbReference>
<keyword evidence="6 10" id="KW-0479">Metal-binding</keyword>
<dbReference type="PANTHER" id="PTHR30559:SF0">
    <property type="entry name" value="FRUCTOSE-BISPHOSPHATE ALDOLASE"/>
    <property type="match status" value="1"/>
</dbReference>
<comment type="similarity">
    <text evidence="4 10">Belongs to the class II fructose-bisphosphate aldolase family.</text>
</comment>
<organism evidence="11 12">
    <name type="scientific">Neocallimastix californiae</name>
    <dbReference type="NCBI Taxonomy" id="1754190"/>
    <lineage>
        <taxon>Eukaryota</taxon>
        <taxon>Fungi</taxon>
        <taxon>Fungi incertae sedis</taxon>
        <taxon>Chytridiomycota</taxon>
        <taxon>Chytridiomycota incertae sedis</taxon>
        <taxon>Neocallimastigomycetes</taxon>
        <taxon>Neocallimastigales</taxon>
        <taxon>Neocallimastigaceae</taxon>
        <taxon>Neocallimastix</taxon>
    </lineage>
</organism>
<evidence type="ECO:0000256" key="10">
    <source>
        <dbReference type="RuleBase" id="RU366023"/>
    </source>
</evidence>
<dbReference type="NCBIfam" id="NF006628">
    <property type="entry name" value="PRK09197.1"/>
    <property type="match status" value="1"/>
</dbReference>
<dbReference type="GO" id="GO:0005829">
    <property type="term" value="C:cytosol"/>
    <property type="evidence" value="ECO:0007669"/>
    <property type="project" value="TreeGrafter"/>
</dbReference>
<evidence type="ECO:0000256" key="7">
    <source>
        <dbReference type="ARBA" id="ARBA00022833"/>
    </source>
</evidence>
<evidence type="ECO:0000256" key="9">
    <source>
        <dbReference type="ARBA" id="ARBA00023239"/>
    </source>
</evidence>
<dbReference type="AlphaFoldDB" id="A0A1Y2FFV5"/>
<dbReference type="UniPathway" id="UPA00109">
    <property type="reaction ID" value="UER00183"/>
</dbReference>
<evidence type="ECO:0000256" key="4">
    <source>
        <dbReference type="ARBA" id="ARBA00005812"/>
    </source>
</evidence>
<evidence type="ECO:0000313" key="11">
    <source>
        <dbReference type="EMBL" id="ORY82848.1"/>
    </source>
</evidence>
<keyword evidence="7 10" id="KW-0862">Zinc</keyword>
<dbReference type="InterPro" id="IPR013785">
    <property type="entry name" value="Aldolase_TIM"/>
</dbReference>
<gene>
    <name evidence="11" type="ORF">LY90DRAFT_375555</name>
</gene>
<dbReference type="EMBL" id="MCOG01000008">
    <property type="protein sequence ID" value="ORY82848.1"/>
    <property type="molecule type" value="Genomic_DNA"/>
</dbReference>
<dbReference type="PIRSF" id="PIRSF001359">
    <property type="entry name" value="F_bP_aldolase_II"/>
    <property type="match status" value="1"/>
</dbReference>
<name>A0A1Y2FFV5_9FUNG</name>
<comment type="function">
    <text evidence="2 10">Catalyzes the aldol condensation of dihydroxyacetone phosphate (DHAP or glycerone-phosphate) with glyceraldehyde 3-phosphate (G3P) to form fructose 1,6-bisphosphate (FBP) in gluconeogenesis and the reverse reaction in glycolysis.</text>
</comment>
<dbReference type="SUPFAM" id="SSF51569">
    <property type="entry name" value="Aldolase"/>
    <property type="match status" value="1"/>
</dbReference>
<dbReference type="InterPro" id="IPR000771">
    <property type="entry name" value="FBA_II"/>
</dbReference>
<dbReference type="InterPro" id="IPR006411">
    <property type="entry name" value="Fruct_bisP_bact"/>
</dbReference>
<dbReference type="PROSITE" id="PS00602">
    <property type="entry name" value="ALDOLASE_CLASS_II_1"/>
    <property type="match status" value="1"/>
</dbReference>
<dbReference type="NCBIfam" id="TIGR01520">
    <property type="entry name" value="FruBisAldo_II_A"/>
    <property type="match status" value="1"/>
</dbReference>
<comment type="pathway">
    <text evidence="3 10">Carbohydrate degradation; glycolysis; D-glyceraldehyde 3-phosphate and glycerone phosphate from D-glucose: step 4/4.</text>
</comment>
<comment type="catalytic activity">
    <reaction evidence="1 10">
        <text>beta-D-fructose 1,6-bisphosphate = D-glyceraldehyde 3-phosphate + dihydroxyacetone phosphate</text>
        <dbReference type="Rhea" id="RHEA:14729"/>
        <dbReference type="ChEBI" id="CHEBI:32966"/>
        <dbReference type="ChEBI" id="CHEBI:57642"/>
        <dbReference type="ChEBI" id="CHEBI:59776"/>
        <dbReference type="EC" id="4.1.2.13"/>
    </reaction>
</comment>
<dbReference type="EC" id="4.1.2.13" evidence="5 10"/>
<dbReference type="GO" id="GO:0004332">
    <property type="term" value="F:fructose-bisphosphate aldolase activity"/>
    <property type="evidence" value="ECO:0007669"/>
    <property type="project" value="UniProtKB-EC"/>
</dbReference>
<evidence type="ECO:0000256" key="1">
    <source>
        <dbReference type="ARBA" id="ARBA00000441"/>
    </source>
</evidence>
<dbReference type="GO" id="GO:0008270">
    <property type="term" value="F:zinc ion binding"/>
    <property type="evidence" value="ECO:0007669"/>
    <property type="project" value="UniProtKB-UniRule"/>
</dbReference>
<dbReference type="CDD" id="cd00946">
    <property type="entry name" value="FBP_aldolase_IIA"/>
    <property type="match status" value="1"/>
</dbReference>
<evidence type="ECO:0000256" key="5">
    <source>
        <dbReference type="ARBA" id="ARBA00013068"/>
    </source>
</evidence>
<dbReference type="GO" id="GO:0006094">
    <property type="term" value="P:gluconeogenesis"/>
    <property type="evidence" value="ECO:0007669"/>
    <property type="project" value="TreeGrafter"/>
</dbReference>
<sequence>MERYFNKTFHSFNILRSYSTFGNKKLLDIISPGIVTGNDLFKLYNYAKANEFAIPAVNCTSSSTVNATLEAAGELKAPIIIQFSNGGSQFFAGKGLNNKNQEASITGAISGALHVRQVAKSYGIPVVLHSDHCARKLLPWMDGMLKADEEYYKIHGEPLFSSHMFDLSEEKKEDNIKICLNYFKRMSKMNQFIEMEIGITGGEEDGVDNTSAENDLLYTQSEDIWDVYREFSNVSPFFTIAAAFGNVHGVYKPGNVVLRPDLLGKHQEYVKNKIGSKAEKPVSFVFHGGSGSTKKEIKTALQNGIVKMNIDTDTQWAYWSGVHKFYKSNKDFLQSQIGNPKGNDKPNKKYYDPRSWLREGEKSMIERVKEACINLNNVNVL</sequence>
<keyword evidence="8 10" id="KW-0324">Glycolysis</keyword>
<dbReference type="PANTHER" id="PTHR30559">
    <property type="entry name" value="FRUCTOSE-BISPHOSPHATE ALDOLASE CLASS 2"/>
    <property type="match status" value="1"/>
</dbReference>
<proteinExistence type="inferred from homology"/>
<protein>
    <recommendedName>
        <fullName evidence="5 10">Fructose-bisphosphate aldolase</fullName>
        <shortName evidence="10">FBP aldolase</shortName>
        <ecNumber evidence="5 10">4.1.2.13</ecNumber>
    </recommendedName>
</protein>
<evidence type="ECO:0000313" key="12">
    <source>
        <dbReference type="Proteomes" id="UP000193920"/>
    </source>
</evidence>
<dbReference type="Proteomes" id="UP000193920">
    <property type="component" value="Unassembled WGS sequence"/>
</dbReference>
<dbReference type="NCBIfam" id="TIGR00167">
    <property type="entry name" value="cbbA"/>
    <property type="match status" value="1"/>
</dbReference>
<keyword evidence="9 10" id="KW-0456">Lyase</keyword>
<comment type="caution">
    <text evidence="11">The sequence shown here is derived from an EMBL/GenBank/DDBJ whole genome shotgun (WGS) entry which is preliminary data.</text>
</comment>
<dbReference type="PROSITE" id="PS00806">
    <property type="entry name" value="ALDOLASE_CLASS_II_2"/>
    <property type="match status" value="1"/>
</dbReference>
<evidence type="ECO:0000256" key="3">
    <source>
        <dbReference type="ARBA" id="ARBA00004714"/>
    </source>
</evidence>
<evidence type="ECO:0000256" key="2">
    <source>
        <dbReference type="ARBA" id="ARBA00002181"/>
    </source>
</evidence>
<dbReference type="Gene3D" id="3.20.20.70">
    <property type="entry name" value="Aldolase class I"/>
    <property type="match status" value="1"/>
</dbReference>
<evidence type="ECO:0000256" key="6">
    <source>
        <dbReference type="ARBA" id="ARBA00022723"/>
    </source>
</evidence>
<comment type="cofactor">
    <cofactor evidence="10">
        <name>Zn(2+)</name>
        <dbReference type="ChEBI" id="CHEBI:29105"/>
    </cofactor>
    <text evidence="10">Binds 2 Zn(2+) ions per subunit. One is catalytic and the other provides a structural contribution.</text>
</comment>
<keyword evidence="12" id="KW-1185">Reference proteome</keyword>
<reference evidence="11 12" key="1">
    <citation type="submission" date="2016-08" db="EMBL/GenBank/DDBJ databases">
        <title>A Parts List for Fungal Cellulosomes Revealed by Comparative Genomics.</title>
        <authorList>
            <consortium name="DOE Joint Genome Institute"/>
            <person name="Haitjema C.H."/>
            <person name="Gilmore S.P."/>
            <person name="Henske J.K."/>
            <person name="Solomon K.V."/>
            <person name="De Groot R."/>
            <person name="Kuo A."/>
            <person name="Mondo S.J."/>
            <person name="Salamov A.A."/>
            <person name="Labutti K."/>
            <person name="Zhao Z."/>
            <person name="Chiniquy J."/>
            <person name="Barry K."/>
            <person name="Brewer H.M."/>
            <person name="Purvine S.O."/>
            <person name="Wright A.T."/>
            <person name="Boxma B."/>
            <person name="Van Alen T."/>
            <person name="Hackstein J.H."/>
            <person name="Baker S.E."/>
            <person name="Grigoriev I.V."/>
            <person name="O'Malley M.A."/>
        </authorList>
    </citation>
    <scope>NUCLEOTIDE SEQUENCE [LARGE SCALE GENOMIC DNA]</scope>
    <source>
        <strain evidence="11 12">G1</strain>
    </source>
</reference>
<dbReference type="Pfam" id="PF01116">
    <property type="entry name" value="F_bP_aldolase"/>
    <property type="match status" value="1"/>
</dbReference>